<dbReference type="AlphaFoldDB" id="A0A183KMF4"/>
<keyword evidence="1" id="KW-0677">Repeat</keyword>
<dbReference type="PANTHER" id="PTHR24198:SF165">
    <property type="entry name" value="ANKYRIN REPEAT-CONTAINING PROTEIN-RELATED"/>
    <property type="match status" value="1"/>
</dbReference>
<reference evidence="6 7" key="2">
    <citation type="submission" date="2018-11" db="EMBL/GenBank/DDBJ databases">
        <authorList>
            <consortium name="Pathogen Informatics"/>
        </authorList>
    </citation>
    <scope>NUCLEOTIDE SEQUENCE [LARGE SCALE GENOMIC DNA]</scope>
    <source>
        <strain evidence="6">Dakar</strain>
        <strain evidence="7">Dakar, Senegal</strain>
    </source>
</reference>
<name>A0A183KMF4_9TREM</name>
<dbReference type="PROSITE" id="PS50088">
    <property type="entry name" value="ANK_REPEAT"/>
    <property type="match status" value="6"/>
</dbReference>
<dbReference type="InterPro" id="IPR002110">
    <property type="entry name" value="Ankyrin_rpt"/>
</dbReference>
<evidence type="ECO:0000256" key="2">
    <source>
        <dbReference type="ARBA" id="ARBA00023043"/>
    </source>
</evidence>
<feature type="chain" id="PRO_5043140891" evidence="5">
    <location>
        <begin position="20"/>
        <end position="370"/>
    </location>
</feature>
<feature type="repeat" description="ANK" evidence="3">
    <location>
        <begin position="181"/>
        <end position="213"/>
    </location>
</feature>
<evidence type="ECO:0000313" key="7">
    <source>
        <dbReference type="Proteomes" id="UP000279833"/>
    </source>
</evidence>
<feature type="region of interest" description="Disordered" evidence="4">
    <location>
        <begin position="290"/>
        <end position="317"/>
    </location>
</feature>
<dbReference type="Pfam" id="PF13637">
    <property type="entry name" value="Ank_4"/>
    <property type="match status" value="1"/>
</dbReference>
<keyword evidence="5" id="KW-0732">Signal</keyword>
<feature type="repeat" description="ANK" evidence="3">
    <location>
        <begin position="332"/>
        <end position="360"/>
    </location>
</feature>
<evidence type="ECO:0000256" key="4">
    <source>
        <dbReference type="SAM" id="MobiDB-lite"/>
    </source>
</evidence>
<feature type="repeat" description="ANK" evidence="3">
    <location>
        <begin position="214"/>
        <end position="262"/>
    </location>
</feature>
<feature type="repeat" description="ANK" evidence="3">
    <location>
        <begin position="38"/>
        <end position="75"/>
    </location>
</feature>
<dbReference type="Pfam" id="PF00023">
    <property type="entry name" value="Ank"/>
    <property type="match status" value="2"/>
</dbReference>
<evidence type="ECO:0000256" key="1">
    <source>
        <dbReference type="ARBA" id="ARBA00022737"/>
    </source>
</evidence>
<sequence length="370" mass="40150">MILAELVILFVVLLIQVSGASLAWPTQSGADVNHSDSDGRTALHVAAFCVQKSTGHSDIVACLLNHGANPNLPDSEGITPLLGASNSGNYLVCELCLESDADVNMADKNKTTKCSKCKIQVKITILVQFKSSQSSFDFTLFLINYFRSGRTPVMLSVLGGHTDIVRLLLFWGAAVDIMDYAGRSLLSIAAQIKNAQIVQELLARGLDEAHKDHSGCTPLHLAVDNLITNEFPTENVNNRDECCEEVVRLLLDAGANLEETDNTGRTPLLVACQANNMKAVQVLLNYPTNDPSTCRSPTHSGSSESRQQLNPTPSHLHLPHSFHPCINNASYDGQTPLRAAAFHNNHDMVKLLLSYGADPDHQVILFSKVS</sequence>
<evidence type="ECO:0000256" key="3">
    <source>
        <dbReference type="PROSITE-ProRule" id="PRU00023"/>
    </source>
</evidence>
<dbReference type="WBParaSite" id="SCUD_0001623001-mRNA-1">
    <property type="protein sequence ID" value="SCUD_0001623001-mRNA-1"/>
    <property type="gene ID" value="SCUD_0001623001"/>
</dbReference>
<dbReference type="SUPFAM" id="SSF48403">
    <property type="entry name" value="Ankyrin repeat"/>
    <property type="match status" value="1"/>
</dbReference>
<keyword evidence="7" id="KW-1185">Reference proteome</keyword>
<dbReference type="Pfam" id="PF12796">
    <property type="entry name" value="Ank_2"/>
    <property type="match status" value="1"/>
</dbReference>
<feature type="repeat" description="ANK" evidence="3">
    <location>
        <begin position="76"/>
        <end position="108"/>
    </location>
</feature>
<dbReference type="Gene3D" id="1.25.40.20">
    <property type="entry name" value="Ankyrin repeat-containing domain"/>
    <property type="match status" value="3"/>
</dbReference>
<reference evidence="8" key="1">
    <citation type="submission" date="2016-06" db="UniProtKB">
        <authorList>
            <consortium name="WormBaseParasite"/>
        </authorList>
    </citation>
    <scope>IDENTIFICATION</scope>
</reference>
<dbReference type="Proteomes" id="UP000279833">
    <property type="component" value="Unassembled WGS sequence"/>
</dbReference>
<dbReference type="SMART" id="SM00248">
    <property type="entry name" value="ANK"/>
    <property type="match status" value="7"/>
</dbReference>
<evidence type="ECO:0000256" key="5">
    <source>
        <dbReference type="SAM" id="SignalP"/>
    </source>
</evidence>
<feature type="signal peptide" evidence="5">
    <location>
        <begin position="1"/>
        <end position="19"/>
    </location>
</feature>
<keyword evidence="2 3" id="KW-0040">ANK repeat</keyword>
<proteinExistence type="predicted"/>
<dbReference type="PROSITE" id="PS50297">
    <property type="entry name" value="ANK_REP_REGION"/>
    <property type="match status" value="4"/>
</dbReference>
<dbReference type="EMBL" id="UZAK01038438">
    <property type="protein sequence ID" value="VDP61128.1"/>
    <property type="molecule type" value="Genomic_DNA"/>
</dbReference>
<organism evidence="8">
    <name type="scientific">Schistosoma curassoni</name>
    <dbReference type="NCBI Taxonomy" id="6186"/>
    <lineage>
        <taxon>Eukaryota</taxon>
        <taxon>Metazoa</taxon>
        <taxon>Spiralia</taxon>
        <taxon>Lophotrochozoa</taxon>
        <taxon>Platyhelminthes</taxon>
        <taxon>Trematoda</taxon>
        <taxon>Digenea</taxon>
        <taxon>Strigeidida</taxon>
        <taxon>Schistosomatoidea</taxon>
        <taxon>Schistosomatidae</taxon>
        <taxon>Schistosoma</taxon>
    </lineage>
</organism>
<gene>
    <name evidence="6" type="ORF">SCUD_LOCUS16227</name>
</gene>
<dbReference type="STRING" id="6186.A0A183KMF4"/>
<dbReference type="InterPro" id="IPR036770">
    <property type="entry name" value="Ankyrin_rpt-contain_sf"/>
</dbReference>
<feature type="repeat" description="ANK" evidence="3">
    <location>
        <begin position="148"/>
        <end position="180"/>
    </location>
</feature>
<protein>
    <submittedName>
        <fullName evidence="8">ANK_REP_REGION domain-containing protein</fullName>
    </submittedName>
</protein>
<dbReference type="PANTHER" id="PTHR24198">
    <property type="entry name" value="ANKYRIN REPEAT AND PROTEIN KINASE DOMAIN-CONTAINING PROTEIN"/>
    <property type="match status" value="1"/>
</dbReference>
<evidence type="ECO:0000313" key="8">
    <source>
        <dbReference type="WBParaSite" id="SCUD_0001623001-mRNA-1"/>
    </source>
</evidence>
<accession>A0A183KMF4</accession>
<feature type="compositionally biased region" description="Polar residues" evidence="4">
    <location>
        <begin position="290"/>
        <end position="310"/>
    </location>
</feature>
<evidence type="ECO:0000313" key="6">
    <source>
        <dbReference type="EMBL" id="VDP61128.1"/>
    </source>
</evidence>